<dbReference type="FunFam" id="2.60.40.10:FF:000314">
    <property type="entry name" value="Calmodulin-binding transcription activator 2"/>
    <property type="match status" value="1"/>
</dbReference>
<dbReference type="Pfam" id="PF03859">
    <property type="entry name" value="CG-1"/>
    <property type="match status" value="1"/>
</dbReference>
<dbReference type="InterPro" id="IPR027417">
    <property type="entry name" value="P-loop_NTPase"/>
</dbReference>
<dbReference type="Gene3D" id="1.25.40.20">
    <property type="entry name" value="Ankyrin repeat-containing domain"/>
    <property type="match status" value="1"/>
</dbReference>
<dbReference type="InterPro" id="IPR000048">
    <property type="entry name" value="IQ_motif_EF-hand-BS"/>
</dbReference>
<dbReference type="GO" id="GO:0005634">
    <property type="term" value="C:nucleus"/>
    <property type="evidence" value="ECO:0007669"/>
    <property type="project" value="UniProtKB-SubCell"/>
</dbReference>
<dbReference type="InterPro" id="IPR005559">
    <property type="entry name" value="CG-1_dom"/>
</dbReference>
<dbReference type="InterPro" id="IPR013783">
    <property type="entry name" value="Ig-like_fold"/>
</dbReference>
<evidence type="ECO:0000256" key="1">
    <source>
        <dbReference type="ARBA" id="ARBA00004123"/>
    </source>
</evidence>
<evidence type="ECO:0000256" key="3">
    <source>
        <dbReference type="ARBA" id="ARBA00022553"/>
    </source>
</evidence>
<feature type="compositionally biased region" description="Polar residues" evidence="15">
    <location>
        <begin position="151"/>
        <end position="188"/>
    </location>
</feature>
<keyword evidence="10" id="KW-0238">DNA-binding</keyword>
<evidence type="ECO:0000259" key="16">
    <source>
        <dbReference type="PROSITE" id="PS51437"/>
    </source>
</evidence>
<evidence type="ECO:0000256" key="10">
    <source>
        <dbReference type="ARBA" id="ARBA00023125"/>
    </source>
</evidence>
<dbReference type="PROSITE" id="PS51437">
    <property type="entry name" value="CG_1"/>
    <property type="match status" value="1"/>
</dbReference>
<keyword evidence="11" id="KW-0010">Activator</keyword>
<dbReference type="InterPro" id="IPR036770">
    <property type="entry name" value="Ankyrin_rpt-contain_sf"/>
</dbReference>
<feature type="repeat" description="ANK" evidence="14">
    <location>
        <begin position="757"/>
        <end position="789"/>
    </location>
</feature>
<dbReference type="GO" id="GO:0006357">
    <property type="term" value="P:regulation of transcription by RNA polymerase II"/>
    <property type="evidence" value="ECO:0007669"/>
    <property type="project" value="TreeGrafter"/>
</dbReference>
<sequence length="1105" mass="124098">MTDSRRYGLNTQLDIEQILVEAQNRWLRPAEICEILKNYRNFRIAPEPPNKPPSGSLFLFDRKVLRYFRKDGHNWRKKKDGKTVKEAHERLKAGSVDVLHCYYAHGEENENFQRRSYWMLEEDFMHIVLVHYREVKSNKTSYSRARDSEEISQSPSLDSSTVNSNFFPNHNHVHSQTTDTSSFNSGQMSEYEETESADNHQASSRYHSLIELQQSEDGSVMNQMDMGLLNACFPTQLPGGYLGKQPNIPGLDFVSFSEGIGSRTISNIDCGLTVDEPRKQIDVTSSWEEVFNHCSMGLEGVPLHSVQPANLQGLPQQEFVKLGQVSVDEFSVKPEAGEAPRSEIKWQIDVGGNSSILSSWPMEQKVQIESTDDLSIRFHGHRDPYVDHNGPEPLSLVSDQQNGSPLPHAIRMHWTTSDSGPPAKSNECEEEKEEAGEGKVNMASTKHTLIDICKTEDLGLKKHDSFSRWMSKELGEVDDTQIQSTSGDIWTTDENGNVIEDSTMSPQVQMDGCLLGPSLAQDQLFSIGDFSPNWAYSGSETKVLIMGTFLKNQHELQNCTWSCMFGELEVPAEVLGDGVLRCIAPVHNAGRVSFYVTCSNRVACSEVREFEYRLQPPEAMDMKVTSELLLRLRLGKLLTLESVERADSPFSTDVERPHLNNKISSLLREDENEWAQMLNLTAGENSVDRVKEQLLQKLLKEKLCTWLMVKAAEDGKGPNVLDKEGQGVIHLVAALGYDWAIAPIVAAGVNINFRDAHGWTALHWAASCGRERTVAVLVSLGGEPGMVTDPTPQFSSGRTPSDLASSNGHKGIAGYLAESDLTSHLEKLTVKETSEAAKQSELSDTKAVQTIAERTATQCSEGDVPEGLSLKDSLTAVRNAAQAAARIHEVFRVHSFHRKQLIEYGDEKFGMSDERALSLISVKSQRAGHHDEPVHSAAIRIQNKFRGWKGRKEFLIIRQRIVKIQALVRGHQVRKHYRKIIWSVGIVEKAILRWRRKGMGLRGFRSEALIDGPSMQIVPSKEDDYDFLQEGRKQTEARLEKALARVRSMVQYPEARDQYRRLLNVVTEIQETRVFPNDIADTAEGDDVFDLETLLGDDTYMPTAT</sequence>
<dbReference type="SMART" id="SM00015">
    <property type="entry name" value="IQ"/>
    <property type="match status" value="2"/>
</dbReference>
<evidence type="ECO:0000256" key="11">
    <source>
        <dbReference type="ARBA" id="ARBA00023159"/>
    </source>
</evidence>
<gene>
    <name evidence="17" type="ORF">H6P81_011488</name>
</gene>
<accession>A0AAV7ERN1</accession>
<dbReference type="GO" id="GO:0005516">
    <property type="term" value="F:calmodulin binding"/>
    <property type="evidence" value="ECO:0007669"/>
    <property type="project" value="UniProtKB-KW"/>
</dbReference>
<feature type="domain" description="CG-1" evidence="16">
    <location>
        <begin position="15"/>
        <end position="141"/>
    </location>
</feature>
<reference evidence="17 18" key="1">
    <citation type="submission" date="2021-07" db="EMBL/GenBank/DDBJ databases">
        <title>The Aristolochia fimbriata genome: insights into angiosperm evolution, floral development and chemical biosynthesis.</title>
        <authorList>
            <person name="Jiao Y."/>
        </authorList>
    </citation>
    <scope>NUCLEOTIDE SEQUENCE [LARGE SCALE GENOMIC DNA]</scope>
    <source>
        <strain evidence="17">IBCAS-2021</strain>
        <tissue evidence="17">Leaf</tissue>
    </source>
</reference>
<keyword evidence="6" id="KW-0112">Calmodulin-binding</keyword>
<dbReference type="Gene3D" id="2.60.40.10">
    <property type="entry name" value="Immunoglobulins"/>
    <property type="match status" value="1"/>
</dbReference>
<dbReference type="SUPFAM" id="SSF52540">
    <property type="entry name" value="P-loop containing nucleoside triphosphate hydrolases"/>
    <property type="match status" value="1"/>
</dbReference>
<evidence type="ECO:0000256" key="7">
    <source>
        <dbReference type="ARBA" id="ARBA00023015"/>
    </source>
</evidence>
<evidence type="ECO:0000256" key="12">
    <source>
        <dbReference type="ARBA" id="ARBA00023163"/>
    </source>
</evidence>
<organism evidence="17 18">
    <name type="scientific">Aristolochia fimbriata</name>
    <name type="common">White veined hardy Dutchman's pipe vine</name>
    <dbReference type="NCBI Taxonomy" id="158543"/>
    <lineage>
        <taxon>Eukaryota</taxon>
        <taxon>Viridiplantae</taxon>
        <taxon>Streptophyta</taxon>
        <taxon>Embryophyta</taxon>
        <taxon>Tracheophyta</taxon>
        <taxon>Spermatophyta</taxon>
        <taxon>Magnoliopsida</taxon>
        <taxon>Magnoliidae</taxon>
        <taxon>Piperales</taxon>
        <taxon>Aristolochiaceae</taxon>
        <taxon>Aristolochia</taxon>
    </lineage>
</organism>
<feature type="region of interest" description="Disordered" evidence="15">
    <location>
        <begin position="139"/>
        <end position="199"/>
    </location>
</feature>
<dbReference type="Proteomes" id="UP000825729">
    <property type="component" value="Unassembled WGS sequence"/>
</dbReference>
<dbReference type="PROSITE" id="PS50088">
    <property type="entry name" value="ANK_REPEAT"/>
    <property type="match status" value="1"/>
</dbReference>
<evidence type="ECO:0000256" key="14">
    <source>
        <dbReference type="PROSITE-ProRule" id="PRU00023"/>
    </source>
</evidence>
<keyword evidence="13" id="KW-0539">Nucleus</keyword>
<dbReference type="GO" id="GO:0003690">
    <property type="term" value="F:double-stranded DNA binding"/>
    <property type="evidence" value="ECO:0007669"/>
    <property type="project" value="TreeGrafter"/>
</dbReference>
<dbReference type="InterPro" id="IPR002110">
    <property type="entry name" value="Ankyrin_rpt"/>
</dbReference>
<dbReference type="SUPFAM" id="SSF48403">
    <property type="entry name" value="Ankyrin repeat"/>
    <property type="match status" value="1"/>
</dbReference>
<keyword evidence="3" id="KW-0597">Phosphoprotein</keyword>
<evidence type="ECO:0000256" key="5">
    <source>
        <dbReference type="ARBA" id="ARBA00022837"/>
    </source>
</evidence>
<dbReference type="Gene3D" id="1.20.5.190">
    <property type="match status" value="1"/>
</dbReference>
<keyword evidence="12" id="KW-0804">Transcription</keyword>
<dbReference type="GO" id="GO:0003712">
    <property type="term" value="F:transcription coregulator activity"/>
    <property type="evidence" value="ECO:0007669"/>
    <property type="project" value="TreeGrafter"/>
</dbReference>
<keyword evidence="18" id="KW-1185">Reference proteome</keyword>
<dbReference type="AlphaFoldDB" id="A0AAV7ERN1"/>
<comment type="subcellular location">
    <subcellularLocation>
        <location evidence="1">Nucleus</location>
    </subcellularLocation>
</comment>
<name>A0AAV7ERN1_ARIFI</name>
<dbReference type="SMART" id="SM00248">
    <property type="entry name" value="ANK"/>
    <property type="match status" value="2"/>
</dbReference>
<proteinExistence type="inferred from homology"/>
<comment type="similarity">
    <text evidence="2">Belongs to the CAMTA family.</text>
</comment>
<keyword evidence="7" id="KW-0805">Transcription regulation</keyword>
<dbReference type="PANTHER" id="PTHR23335:SF29">
    <property type="entry name" value="CALMODULIN-BINDING TRANSCRIPTION ACTIVATOR 1"/>
    <property type="match status" value="1"/>
</dbReference>
<evidence type="ECO:0000313" key="17">
    <source>
        <dbReference type="EMBL" id="KAG9451523.1"/>
    </source>
</evidence>
<dbReference type="PROSITE" id="PS50096">
    <property type="entry name" value="IQ"/>
    <property type="match status" value="2"/>
</dbReference>
<dbReference type="SUPFAM" id="SSF81296">
    <property type="entry name" value="E set domains"/>
    <property type="match status" value="1"/>
</dbReference>
<dbReference type="PANTHER" id="PTHR23335">
    <property type="entry name" value="CALMODULIN-BINDING TRANSCRIPTION ACTIVATOR CAMTA"/>
    <property type="match status" value="1"/>
</dbReference>
<evidence type="ECO:0000256" key="8">
    <source>
        <dbReference type="ARBA" id="ARBA00023043"/>
    </source>
</evidence>
<dbReference type="CDD" id="cd23767">
    <property type="entry name" value="IQCD"/>
    <property type="match status" value="1"/>
</dbReference>
<evidence type="ECO:0000256" key="2">
    <source>
        <dbReference type="ARBA" id="ARBA00008267"/>
    </source>
</evidence>
<dbReference type="Pfam" id="PF12796">
    <property type="entry name" value="Ank_2"/>
    <property type="match status" value="1"/>
</dbReference>
<dbReference type="Pfam" id="PF00612">
    <property type="entry name" value="IQ"/>
    <property type="match status" value="2"/>
</dbReference>
<keyword evidence="5" id="KW-0106">Calcium</keyword>
<feature type="region of interest" description="Disordered" evidence="15">
    <location>
        <begin position="415"/>
        <end position="440"/>
    </location>
</feature>
<keyword evidence="8 14" id="KW-0040">ANK repeat</keyword>
<protein>
    <recommendedName>
        <fullName evidence="16">CG-1 domain-containing protein</fullName>
    </recommendedName>
</protein>
<dbReference type="EMBL" id="JAINDJ010000004">
    <property type="protein sequence ID" value="KAG9451523.1"/>
    <property type="molecule type" value="Genomic_DNA"/>
</dbReference>
<comment type="caution">
    <text evidence="17">The sequence shown here is derived from an EMBL/GenBank/DDBJ whole genome shotgun (WGS) entry which is preliminary data.</text>
</comment>
<evidence type="ECO:0000256" key="15">
    <source>
        <dbReference type="SAM" id="MobiDB-lite"/>
    </source>
</evidence>
<dbReference type="FunFam" id="1.20.5.190:FF:000003">
    <property type="entry name" value="Calmodulin-binding transcription activator 2"/>
    <property type="match status" value="1"/>
</dbReference>
<keyword evidence="4" id="KW-0677">Repeat</keyword>
<evidence type="ECO:0000256" key="9">
    <source>
        <dbReference type="ARBA" id="ARBA00023054"/>
    </source>
</evidence>
<evidence type="ECO:0000256" key="6">
    <source>
        <dbReference type="ARBA" id="ARBA00022860"/>
    </source>
</evidence>
<dbReference type="SMART" id="SM01076">
    <property type="entry name" value="CG-1"/>
    <property type="match status" value="1"/>
</dbReference>
<dbReference type="InterPro" id="IPR014756">
    <property type="entry name" value="Ig_E-set"/>
</dbReference>
<feature type="region of interest" description="Disordered" evidence="15">
    <location>
        <begin position="787"/>
        <end position="806"/>
    </location>
</feature>
<evidence type="ECO:0000313" key="18">
    <source>
        <dbReference type="Proteomes" id="UP000825729"/>
    </source>
</evidence>
<feature type="compositionally biased region" description="Polar residues" evidence="15">
    <location>
        <begin position="790"/>
        <end position="806"/>
    </location>
</feature>
<evidence type="ECO:0000256" key="13">
    <source>
        <dbReference type="ARBA" id="ARBA00023242"/>
    </source>
</evidence>
<keyword evidence="9" id="KW-0175">Coiled coil</keyword>
<evidence type="ECO:0000256" key="4">
    <source>
        <dbReference type="ARBA" id="ARBA00022737"/>
    </source>
</evidence>
<dbReference type="GO" id="GO:0009409">
    <property type="term" value="P:response to cold"/>
    <property type="evidence" value="ECO:0007669"/>
    <property type="project" value="UniProtKB-ARBA"/>
</dbReference>